<dbReference type="RefSeq" id="WP_349948497.1">
    <property type="nucleotide sequence ID" value="NZ_CP157940.1"/>
</dbReference>
<dbReference type="InterPro" id="IPR016117">
    <property type="entry name" value="ArgJ-like_dom_sf"/>
</dbReference>
<sequence length="53" mass="5754">MKRIREYGIITGRLAPGPLDKITDVEGVLVAAAYIHNGFGKSQGLIQMEAPRT</sequence>
<organism evidence="1">
    <name type="scientific">Lacrimispora sp. BS-2</name>
    <dbReference type="NCBI Taxonomy" id="3151850"/>
    <lineage>
        <taxon>Bacteria</taxon>
        <taxon>Bacillati</taxon>
        <taxon>Bacillota</taxon>
        <taxon>Clostridia</taxon>
        <taxon>Lachnospirales</taxon>
        <taxon>Lachnospiraceae</taxon>
        <taxon>Lacrimispora</taxon>
    </lineage>
</organism>
<dbReference type="EMBL" id="CP157940">
    <property type="protein sequence ID" value="XBS55850.1"/>
    <property type="molecule type" value="Genomic_DNA"/>
</dbReference>
<dbReference type="SUPFAM" id="SSF56266">
    <property type="entry name" value="DmpA/ArgJ-like"/>
    <property type="match status" value="1"/>
</dbReference>
<reference evidence="1" key="1">
    <citation type="submission" date="2024-06" db="EMBL/GenBank/DDBJ databases">
        <title>Lacrimispora cavernae sp. nov., a novel anaerobe isolated from bat guano pile inside a cave.</title>
        <authorList>
            <person name="Miller S.L."/>
            <person name="Lu N."/>
            <person name="King J."/>
            <person name="Sankaranarayanan K."/>
            <person name="Lawson P.A."/>
        </authorList>
    </citation>
    <scope>NUCLEOTIDE SEQUENCE</scope>
    <source>
        <strain evidence="1">BS-2</strain>
    </source>
</reference>
<proteinExistence type="predicted"/>
<accession>A0AAU7PTW2</accession>
<evidence type="ECO:0000313" key="1">
    <source>
        <dbReference type="EMBL" id="XBS55850.1"/>
    </source>
</evidence>
<gene>
    <name evidence="1" type="ORF">ABFV83_08705</name>
</gene>
<name>A0AAU7PTW2_9FIRM</name>
<dbReference type="Gene3D" id="3.60.70.12">
    <property type="entry name" value="L-amino peptidase D-ALA esterase/amidase"/>
    <property type="match status" value="1"/>
</dbReference>
<protein>
    <submittedName>
        <fullName evidence="1">Uncharacterized protein</fullName>
    </submittedName>
</protein>
<dbReference type="AlphaFoldDB" id="A0AAU7PTW2"/>